<dbReference type="RefSeq" id="WP_167222562.1">
    <property type="nucleotide sequence ID" value="NZ_JAAQPH010000004.1"/>
</dbReference>
<name>A0A967EVA6_9PROT</name>
<dbReference type="Proteomes" id="UP000761264">
    <property type="component" value="Unassembled WGS sequence"/>
</dbReference>
<proteinExistence type="predicted"/>
<dbReference type="Pfam" id="PF10098">
    <property type="entry name" value="DUF2336"/>
    <property type="match status" value="1"/>
</dbReference>
<organism evidence="1 2">
    <name type="scientific">Pelagibius litoralis</name>
    <dbReference type="NCBI Taxonomy" id="374515"/>
    <lineage>
        <taxon>Bacteria</taxon>
        <taxon>Pseudomonadati</taxon>
        <taxon>Pseudomonadota</taxon>
        <taxon>Alphaproteobacteria</taxon>
        <taxon>Rhodospirillales</taxon>
        <taxon>Rhodovibrionaceae</taxon>
        <taxon>Pelagibius</taxon>
    </lineage>
</organism>
<keyword evidence="2" id="KW-1185">Reference proteome</keyword>
<evidence type="ECO:0000313" key="2">
    <source>
        <dbReference type="Proteomes" id="UP000761264"/>
    </source>
</evidence>
<dbReference type="InterPro" id="IPR019285">
    <property type="entry name" value="DUF2336"/>
</dbReference>
<gene>
    <name evidence="1" type="ORF">HBA54_06345</name>
</gene>
<accession>A0A967EVA6</accession>
<dbReference type="EMBL" id="JAAQPH010000004">
    <property type="protein sequence ID" value="NIA68207.1"/>
    <property type="molecule type" value="Genomic_DNA"/>
</dbReference>
<sequence length="382" mass="42866">MEDQDQDLHSLLQLALTKSIESREQLSSQIAQLSMERDHLLSDQERDLISQILDKLIHEFEAPIRARLSERLSRNPAAPRALVIALANDAIEVARPILLRSTLLSDDELIRIIHHRSRQHQITIARRRELSEEVSDELVGTNDKGVITALLENQSAKISEAALSYLTEQAEHIDEFQEPLVRRQDLTQELALRLYWLVAANLRADILATYDIHPTPLDDELEAAVLDVANEKTAQSNGPRNMAETSAELARCIAADQRINAGLLIKTLRQGEIPLFEALFEEWSGISMPRRTEVLYGPGGEAMVIACLALGISKQDFATLFLLTRSAGSGGRRTSPADLSRATRLYDQANRKDAEHVLRSWQRDSDFQAAVEDMEMSRAKRG</sequence>
<evidence type="ECO:0000313" key="1">
    <source>
        <dbReference type="EMBL" id="NIA68207.1"/>
    </source>
</evidence>
<protein>
    <submittedName>
        <fullName evidence="1">DUF2336 domain-containing protein</fullName>
    </submittedName>
</protein>
<reference evidence="1" key="1">
    <citation type="submission" date="2020-03" db="EMBL/GenBank/DDBJ databases">
        <title>Genome of Pelagibius litoralis DSM 21314T.</title>
        <authorList>
            <person name="Wang G."/>
        </authorList>
    </citation>
    <scope>NUCLEOTIDE SEQUENCE</scope>
    <source>
        <strain evidence="1">DSM 21314</strain>
    </source>
</reference>
<comment type="caution">
    <text evidence="1">The sequence shown here is derived from an EMBL/GenBank/DDBJ whole genome shotgun (WGS) entry which is preliminary data.</text>
</comment>
<dbReference type="AlphaFoldDB" id="A0A967EVA6"/>